<keyword evidence="2" id="KW-1185">Reference proteome</keyword>
<proteinExistence type="predicted"/>
<evidence type="ECO:0000313" key="2">
    <source>
        <dbReference type="Proteomes" id="UP001050975"/>
    </source>
</evidence>
<evidence type="ECO:0000313" key="1">
    <source>
        <dbReference type="EMBL" id="GET44262.1"/>
    </source>
</evidence>
<sequence length="57" mass="6496">MFNFNVLVGTRRPKIFGINQKLSNAVSLQTIKQINVLLGTRRPKIVKCRVPTDDQID</sequence>
<protein>
    <submittedName>
        <fullName evidence="1">Uncharacterized protein</fullName>
    </submittedName>
</protein>
<name>A0AAV3XUI9_9CYAN</name>
<dbReference type="RefSeq" id="WP_226593960.1">
    <property type="nucleotide sequence ID" value="NZ_BLAY01000315.1"/>
</dbReference>
<dbReference type="EMBL" id="BLAY01000315">
    <property type="protein sequence ID" value="GET44262.1"/>
    <property type="molecule type" value="Genomic_DNA"/>
</dbReference>
<organism evidence="1 2">
    <name type="scientific">Microseira wollei NIES-4236</name>
    <dbReference type="NCBI Taxonomy" id="2530354"/>
    <lineage>
        <taxon>Bacteria</taxon>
        <taxon>Bacillati</taxon>
        <taxon>Cyanobacteriota</taxon>
        <taxon>Cyanophyceae</taxon>
        <taxon>Oscillatoriophycideae</taxon>
        <taxon>Aerosakkonematales</taxon>
        <taxon>Aerosakkonemataceae</taxon>
        <taxon>Microseira</taxon>
    </lineage>
</organism>
<reference evidence="1" key="1">
    <citation type="submission" date="2019-10" db="EMBL/GenBank/DDBJ databases">
        <title>Draft genome sequece of Microseira wollei NIES-4236.</title>
        <authorList>
            <person name="Yamaguchi H."/>
            <person name="Suzuki S."/>
            <person name="Kawachi M."/>
        </authorList>
    </citation>
    <scope>NUCLEOTIDE SEQUENCE</scope>
    <source>
        <strain evidence="1">NIES-4236</strain>
    </source>
</reference>
<accession>A0AAV3XUI9</accession>
<dbReference type="AlphaFoldDB" id="A0AAV3XUI9"/>
<dbReference type="Proteomes" id="UP001050975">
    <property type="component" value="Unassembled WGS sequence"/>
</dbReference>
<comment type="caution">
    <text evidence="1">The sequence shown here is derived from an EMBL/GenBank/DDBJ whole genome shotgun (WGS) entry which is preliminary data.</text>
</comment>
<gene>
    <name evidence="1" type="ORF">MiSe_90880</name>
</gene>